<dbReference type="SUPFAM" id="SSF52540">
    <property type="entry name" value="P-loop containing nucleoside triphosphate hydrolases"/>
    <property type="match status" value="1"/>
</dbReference>
<sequence>MKSLDCCRISGALLIYRRWQTRFRVAESEMTKETARYILITGAAGSGTTTLADALAKELSTTHLEADDFLWLPSNPPYQHLADKTQRGERLLQEMRAHGRAVVAGSVMGWGQPLENEFDLVVFLYLPVELRLERLKRREAKRFGQAKPEFLAWAAQYDEGGVPGRSLARHQEWLSVLTCAVLKLEGDMSVTDRVRQILDAVDGLNHTPSVM</sequence>
<dbReference type="PANTHER" id="PTHR37816">
    <property type="entry name" value="YALI0E33011P"/>
    <property type="match status" value="1"/>
</dbReference>
<keyword evidence="2" id="KW-1185">Reference proteome</keyword>
<dbReference type="PANTHER" id="PTHR37816:SF2">
    <property type="entry name" value="DNA TOPOLOGY MODULATION PROTEIN FLAR-RELATED PROTEIN"/>
    <property type="match status" value="1"/>
</dbReference>
<dbReference type="NCBIfam" id="NF004861">
    <property type="entry name" value="PRK06217.1"/>
    <property type="match status" value="1"/>
</dbReference>
<accession>A0A2S3VF90</accession>
<dbReference type="EMBL" id="MUJK01000021">
    <property type="protein sequence ID" value="POF38635.1"/>
    <property type="molecule type" value="Genomic_DNA"/>
</dbReference>
<comment type="caution">
    <text evidence="1">The sequence shown here is derived from an EMBL/GenBank/DDBJ whole genome shotgun (WGS) entry which is preliminary data.</text>
</comment>
<gene>
    <name evidence="1" type="ORF">B0D71_30170</name>
</gene>
<dbReference type="InterPro" id="IPR027417">
    <property type="entry name" value="P-loop_NTPase"/>
</dbReference>
<dbReference type="Pfam" id="PF13238">
    <property type="entry name" value="AAA_18"/>
    <property type="match status" value="1"/>
</dbReference>
<name>A0A2S3VF90_9PSED</name>
<evidence type="ECO:0000313" key="2">
    <source>
        <dbReference type="Proteomes" id="UP000237440"/>
    </source>
</evidence>
<protein>
    <submittedName>
        <fullName evidence="1">Uncharacterized protein</fullName>
    </submittedName>
</protein>
<dbReference type="Gene3D" id="3.40.50.300">
    <property type="entry name" value="P-loop containing nucleotide triphosphate hydrolases"/>
    <property type="match status" value="1"/>
</dbReference>
<dbReference type="AlphaFoldDB" id="A0A2S3VF90"/>
<proteinExistence type="predicted"/>
<reference evidence="2" key="1">
    <citation type="submission" date="2017-02" db="EMBL/GenBank/DDBJ databases">
        <authorList>
            <person name="Furmanczyk E.M."/>
        </authorList>
    </citation>
    <scope>NUCLEOTIDE SEQUENCE [LARGE SCALE GENOMIC DNA]</scope>
    <source>
        <strain evidence="2">AP3_22</strain>
    </source>
</reference>
<dbReference type="InterPro" id="IPR052922">
    <property type="entry name" value="Cytidylate_Kinase-2"/>
</dbReference>
<organism evidence="1 2">
    <name type="scientific">Pseudomonas laurylsulfativorans</name>
    <dbReference type="NCBI Taxonomy" id="1943631"/>
    <lineage>
        <taxon>Bacteria</taxon>
        <taxon>Pseudomonadati</taxon>
        <taxon>Pseudomonadota</taxon>
        <taxon>Gammaproteobacteria</taxon>
        <taxon>Pseudomonadales</taxon>
        <taxon>Pseudomonadaceae</taxon>
        <taxon>Pseudomonas</taxon>
    </lineage>
</organism>
<evidence type="ECO:0000313" key="1">
    <source>
        <dbReference type="EMBL" id="POF38635.1"/>
    </source>
</evidence>
<dbReference type="Proteomes" id="UP000237440">
    <property type="component" value="Unassembled WGS sequence"/>
</dbReference>